<dbReference type="Proteomes" id="UP000308600">
    <property type="component" value="Unassembled WGS sequence"/>
</dbReference>
<proteinExistence type="predicted"/>
<sequence>MLWISQAQRWRGLNLTIRMPGPIKEFLHIPAHYLCNLENASLDFINWESEDIQCIWDAVHTSPNLREIHWNSPSVKRPPLTVLHHVTSLSVWRFSLEELATLSSLTQLVNLEVTSFKDSLDKMMIKLPALESLSVRFLKKDSTWLFDQITTPNLRHLRVGQCVEIIDVSALHRFLKRNKCSLQRLHLHMSQSPEASVLQYVQIAASLLTNLKSFTLEFWEITEMTVRELVPRAGDTQVFLPHLEELSLLGCRLEDGLIGRMVAARYSLGKPLGAIRVRYSGRERPHSLDGAILNRLKETGVLTRLKCDAANNSARREFVITAM</sequence>
<name>A0ACD2ZXG8_9AGAR</name>
<dbReference type="EMBL" id="ML209755">
    <property type="protein sequence ID" value="TFK58003.1"/>
    <property type="molecule type" value="Genomic_DNA"/>
</dbReference>
<accession>A0ACD2ZXG8</accession>
<gene>
    <name evidence="1" type="ORF">BDN72DRAFT_149520</name>
</gene>
<evidence type="ECO:0000313" key="2">
    <source>
        <dbReference type="Proteomes" id="UP000308600"/>
    </source>
</evidence>
<evidence type="ECO:0000313" key="1">
    <source>
        <dbReference type="EMBL" id="TFK58003.1"/>
    </source>
</evidence>
<reference evidence="1 2" key="1">
    <citation type="journal article" date="2019" name="Nat. Ecol. Evol.">
        <title>Megaphylogeny resolves global patterns of mushroom evolution.</title>
        <authorList>
            <person name="Varga T."/>
            <person name="Krizsan K."/>
            <person name="Foldi C."/>
            <person name="Dima B."/>
            <person name="Sanchez-Garcia M."/>
            <person name="Sanchez-Ramirez S."/>
            <person name="Szollosi G.J."/>
            <person name="Szarkandi J.G."/>
            <person name="Papp V."/>
            <person name="Albert L."/>
            <person name="Andreopoulos W."/>
            <person name="Angelini C."/>
            <person name="Antonin V."/>
            <person name="Barry K.W."/>
            <person name="Bougher N.L."/>
            <person name="Buchanan P."/>
            <person name="Buyck B."/>
            <person name="Bense V."/>
            <person name="Catcheside P."/>
            <person name="Chovatia M."/>
            <person name="Cooper J."/>
            <person name="Damon W."/>
            <person name="Desjardin D."/>
            <person name="Finy P."/>
            <person name="Geml J."/>
            <person name="Haridas S."/>
            <person name="Hughes K."/>
            <person name="Justo A."/>
            <person name="Karasinski D."/>
            <person name="Kautmanova I."/>
            <person name="Kiss B."/>
            <person name="Kocsube S."/>
            <person name="Kotiranta H."/>
            <person name="LaButti K.M."/>
            <person name="Lechner B.E."/>
            <person name="Liimatainen K."/>
            <person name="Lipzen A."/>
            <person name="Lukacs Z."/>
            <person name="Mihaltcheva S."/>
            <person name="Morgado L.N."/>
            <person name="Niskanen T."/>
            <person name="Noordeloos M.E."/>
            <person name="Ohm R.A."/>
            <person name="Ortiz-Santana B."/>
            <person name="Ovrebo C."/>
            <person name="Racz N."/>
            <person name="Riley R."/>
            <person name="Savchenko A."/>
            <person name="Shiryaev A."/>
            <person name="Soop K."/>
            <person name="Spirin V."/>
            <person name="Szebenyi C."/>
            <person name="Tomsovsky M."/>
            <person name="Tulloss R.E."/>
            <person name="Uehling J."/>
            <person name="Grigoriev I.V."/>
            <person name="Vagvolgyi C."/>
            <person name="Papp T."/>
            <person name="Martin F.M."/>
            <person name="Miettinen O."/>
            <person name="Hibbett D.S."/>
            <person name="Nagy L.G."/>
        </authorList>
    </citation>
    <scope>NUCLEOTIDE SEQUENCE [LARGE SCALE GENOMIC DNA]</scope>
    <source>
        <strain evidence="1 2">NL-1719</strain>
    </source>
</reference>
<organism evidence="1 2">
    <name type="scientific">Pluteus cervinus</name>
    <dbReference type="NCBI Taxonomy" id="181527"/>
    <lineage>
        <taxon>Eukaryota</taxon>
        <taxon>Fungi</taxon>
        <taxon>Dikarya</taxon>
        <taxon>Basidiomycota</taxon>
        <taxon>Agaricomycotina</taxon>
        <taxon>Agaricomycetes</taxon>
        <taxon>Agaricomycetidae</taxon>
        <taxon>Agaricales</taxon>
        <taxon>Pluteineae</taxon>
        <taxon>Pluteaceae</taxon>
        <taxon>Pluteus</taxon>
    </lineage>
</organism>
<protein>
    <submittedName>
        <fullName evidence="1">Uncharacterized protein</fullName>
    </submittedName>
</protein>
<keyword evidence="2" id="KW-1185">Reference proteome</keyword>